<dbReference type="RefSeq" id="WP_369277994.1">
    <property type="nucleotide sequence ID" value="NZ_JBJVMW010000019.1"/>
</dbReference>
<dbReference type="EMBL" id="JBJVNE010000009">
    <property type="protein sequence ID" value="MFM9648471.1"/>
    <property type="molecule type" value="Genomic_DNA"/>
</dbReference>
<organism evidence="3 4">
    <name type="scientific">Streptomyces galilaeus</name>
    <dbReference type="NCBI Taxonomy" id="33899"/>
    <lineage>
        <taxon>Bacteria</taxon>
        <taxon>Bacillati</taxon>
        <taxon>Actinomycetota</taxon>
        <taxon>Actinomycetes</taxon>
        <taxon>Kitasatosporales</taxon>
        <taxon>Streptomycetaceae</taxon>
        <taxon>Streptomyces</taxon>
    </lineage>
</organism>
<comment type="caution">
    <text evidence="3">The sequence shown here is derived from an EMBL/GenBank/DDBJ whole genome shotgun (WGS) entry which is preliminary data.</text>
</comment>
<sequence length="210" mass="22187">MSGGVGPVEPGEGTRAWEAEDAPARGVPRRSPVLFHGRHRRAVLGALAAVALLTAGGLLWATRPQDRQQAAPKPPFPSQVVDVDYLGPLPVPPGTRPRTFALEVLLSVESGPPVTTTRLAQPYAGIFLTSAPRAPFRTAAGSARKIVVTMHVTDCGNVPADAGLPFLDVTLRNARAIQDHSFILGSRYAQDLSQALQVACSNESGHHQNA</sequence>
<keyword evidence="2" id="KW-0472">Membrane</keyword>
<gene>
    <name evidence="3" type="ORF">ACKI1S_20210</name>
</gene>
<evidence type="ECO:0000313" key="4">
    <source>
        <dbReference type="Proteomes" id="UP001631993"/>
    </source>
</evidence>
<accession>A0ABW9IIZ7</accession>
<proteinExistence type="predicted"/>
<reference evidence="3 4" key="1">
    <citation type="submission" date="2024-12" db="EMBL/GenBank/DDBJ databases">
        <title>Forecasting of Potato common scab and diversities of Pathogenic streptomyces spp. in china.</title>
        <authorList>
            <person name="Handique U."/>
            <person name="Wu J."/>
        </authorList>
    </citation>
    <scope>NUCLEOTIDE SEQUENCE [LARGE SCALE GENOMIC DNA]</scope>
    <source>
        <strain evidence="3 4">ZRIMU1585</strain>
    </source>
</reference>
<feature type="region of interest" description="Disordered" evidence="1">
    <location>
        <begin position="1"/>
        <end position="29"/>
    </location>
</feature>
<evidence type="ECO:0000313" key="3">
    <source>
        <dbReference type="EMBL" id="MFM9648471.1"/>
    </source>
</evidence>
<protein>
    <submittedName>
        <fullName evidence="3">Tat pathway signal sequence domain protein</fullName>
    </submittedName>
</protein>
<name>A0ABW9IIZ7_STRGJ</name>
<keyword evidence="2" id="KW-1133">Transmembrane helix</keyword>
<keyword evidence="2" id="KW-0812">Transmembrane</keyword>
<dbReference type="Proteomes" id="UP001631993">
    <property type="component" value="Unassembled WGS sequence"/>
</dbReference>
<feature type="transmembrane region" description="Helical" evidence="2">
    <location>
        <begin position="42"/>
        <end position="61"/>
    </location>
</feature>
<keyword evidence="4" id="KW-1185">Reference proteome</keyword>
<evidence type="ECO:0000256" key="2">
    <source>
        <dbReference type="SAM" id="Phobius"/>
    </source>
</evidence>
<evidence type="ECO:0000256" key="1">
    <source>
        <dbReference type="SAM" id="MobiDB-lite"/>
    </source>
</evidence>